<name>A0A1I4GQK4_9HYPH</name>
<keyword evidence="4" id="KW-1185">Reference proteome</keyword>
<evidence type="ECO:0000313" key="4">
    <source>
        <dbReference type="Proteomes" id="UP000199048"/>
    </source>
</evidence>
<dbReference type="Pfam" id="PF03237">
    <property type="entry name" value="Terminase_6N"/>
    <property type="match status" value="1"/>
</dbReference>
<dbReference type="Pfam" id="PF17289">
    <property type="entry name" value="Terminase_6C"/>
    <property type="match status" value="1"/>
</dbReference>
<feature type="domain" description="Terminase large subunit gp17-like C-terminal" evidence="2">
    <location>
        <begin position="274"/>
        <end position="420"/>
    </location>
</feature>
<evidence type="ECO:0000256" key="1">
    <source>
        <dbReference type="ARBA" id="ARBA00022612"/>
    </source>
</evidence>
<reference evidence="4" key="1">
    <citation type="submission" date="2016-10" db="EMBL/GenBank/DDBJ databases">
        <authorList>
            <person name="Varghese N."/>
            <person name="Submissions S."/>
        </authorList>
    </citation>
    <scope>NUCLEOTIDE SEQUENCE [LARGE SCALE GENOMIC DNA]</scope>
    <source>
        <strain evidence="4">BL36</strain>
    </source>
</reference>
<dbReference type="Gene3D" id="3.40.50.300">
    <property type="entry name" value="P-loop containing nucleotide triphosphate hydrolases"/>
    <property type="match status" value="1"/>
</dbReference>
<proteinExistence type="predicted"/>
<dbReference type="EMBL" id="FOTK01000003">
    <property type="protein sequence ID" value="SFL31396.1"/>
    <property type="molecule type" value="Genomic_DNA"/>
</dbReference>
<evidence type="ECO:0000259" key="2">
    <source>
        <dbReference type="Pfam" id="PF17289"/>
    </source>
</evidence>
<organism evidence="3 4">
    <name type="scientific">Methylobacterium pseudosasicola</name>
    <dbReference type="NCBI Taxonomy" id="582667"/>
    <lineage>
        <taxon>Bacteria</taxon>
        <taxon>Pseudomonadati</taxon>
        <taxon>Pseudomonadota</taxon>
        <taxon>Alphaproteobacteria</taxon>
        <taxon>Hyphomicrobiales</taxon>
        <taxon>Methylobacteriaceae</taxon>
        <taxon>Methylobacterium</taxon>
    </lineage>
</organism>
<gene>
    <name evidence="3" type="ORF">SAMN05192568_1003116</name>
</gene>
<keyword evidence="1" id="KW-1188">Viral release from host cell</keyword>
<dbReference type="InterPro" id="IPR035421">
    <property type="entry name" value="Terminase_6C"/>
</dbReference>
<dbReference type="RefSeq" id="WP_208611976.1">
    <property type="nucleotide sequence ID" value="NZ_FOTK01000003.1"/>
</dbReference>
<dbReference type="Proteomes" id="UP000199048">
    <property type="component" value="Unassembled WGS sequence"/>
</dbReference>
<dbReference type="InterPro" id="IPR027417">
    <property type="entry name" value="P-loop_NTPase"/>
</dbReference>
<dbReference type="AlphaFoldDB" id="A0A1I4GQK4"/>
<accession>A0A1I4GQK4</accession>
<sequence>MLALSAAGQLPDFLATLPAPLVTALAEDWLHQARPDQLPPSETAWTTWAVIGGRGSGKTRTGAEWVDAIARGDPAFTPEPVGRIALVGETHLDVRDVMVEGPSGLLNLPGRGWARPHWSPSRRRLAWDNGAVALAFSAEEPDALRGPQFGAAWCDEAAKWRRPEAAFDMLQFGLRLGARPRNLVTTTPRPVPLIRRLLADPRTVVSRARTHDNAAHLAPDFLEAVVGRYAGTRLGRQELDGELIADRDDSLWDRAALEAGRLSATPELARIVVAVDPPATSGARSDVCGIVAAGRAGARAYVLADASLARASPQAWAGAALALYHRLGADALVVEVNQGGEMAAAVLAQCDPAVPVTPVRASRGKYLRAEPVSLLYARGLVHHVGAFPALEDELCDFGPDGLSSGASPDRLDALVWAITHLMLDGAREPRIRRL</sequence>
<dbReference type="STRING" id="582667.SAMN05192568_1003116"/>
<evidence type="ECO:0000313" key="3">
    <source>
        <dbReference type="EMBL" id="SFL31396.1"/>
    </source>
</evidence>
<protein>
    <submittedName>
        <fullName evidence="3">Large terminase phage packaging protein</fullName>
    </submittedName>
</protein>